<evidence type="ECO:0000313" key="2">
    <source>
        <dbReference type="Proteomes" id="UP001521222"/>
    </source>
</evidence>
<comment type="caution">
    <text evidence="1">The sequence shown here is derived from an EMBL/GenBank/DDBJ whole genome shotgun (WGS) entry which is preliminary data.</text>
</comment>
<evidence type="ECO:0008006" key="3">
    <source>
        <dbReference type="Google" id="ProtNLM"/>
    </source>
</evidence>
<organism evidence="1 2">
    <name type="scientific">Nothophoma quercina</name>
    <dbReference type="NCBI Taxonomy" id="749835"/>
    <lineage>
        <taxon>Eukaryota</taxon>
        <taxon>Fungi</taxon>
        <taxon>Dikarya</taxon>
        <taxon>Ascomycota</taxon>
        <taxon>Pezizomycotina</taxon>
        <taxon>Dothideomycetes</taxon>
        <taxon>Pleosporomycetidae</taxon>
        <taxon>Pleosporales</taxon>
        <taxon>Pleosporineae</taxon>
        <taxon>Didymellaceae</taxon>
        <taxon>Nothophoma</taxon>
    </lineage>
</organism>
<proteinExistence type="predicted"/>
<dbReference type="EMBL" id="JAKIXB020000041">
    <property type="protein sequence ID" value="KAL1593482.1"/>
    <property type="molecule type" value="Genomic_DNA"/>
</dbReference>
<accession>A0ABR3QMW3</accession>
<sequence>MAATASTLYPKVTQHVSAVVKTLHTLHHESGSADKTPLEPVPLVGLVKLHGTHADILVYNDDRIILQSKNVSNLTTANDNCGFAAAMTDKTATILDIRDKYIARWTTLNPNTSLDPTCPVLIAGEWIGTTIQKYVAVSQLSRRFVIISVAINNAWIDDSQYPSIEAPGSAIYNISCGGRFTATLYPDDIRRTLAEVEKLAEEVAASCPFAASFGIIGEGEGIVWKPVPSHLNFNPALWFKTKGGRFKPTFAPAPKTLPVDQQEKRDTADAVAKIWCTEERLQQGWDFLKEIGVERDMKGLRRYLKWIQDDVLTEEKAYIEENGFDEVMLKISIAKIARVWYVRSVGLGEE</sequence>
<protein>
    <recommendedName>
        <fullName evidence="3">RNA ligase domain-containing protein</fullName>
    </recommendedName>
</protein>
<name>A0ABR3QMW3_9PLEO</name>
<dbReference type="SUPFAM" id="SSF56091">
    <property type="entry name" value="DNA ligase/mRNA capping enzyme, catalytic domain"/>
    <property type="match status" value="1"/>
</dbReference>
<dbReference type="Proteomes" id="UP001521222">
    <property type="component" value="Unassembled WGS sequence"/>
</dbReference>
<keyword evidence="2" id="KW-1185">Reference proteome</keyword>
<gene>
    <name evidence="1" type="ORF">SLS59_009363</name>
</gene>
<evidence type="ECO:0000313" key="1">
    <source>
        <dbReference type="EMBL" id="KAL1593482.1"/>
    </source>
</evidence>
<reference evidence="1 2" key="1">
    <citation type="submission" date="2024-02" db="EMBL/GenBank/DDBJ databases">
        <title>De novo assembly and annotation of 12 fungi associated with fruit tree decline syndrome in Ontario, Canada.</title>
        <authorList>
            <person name="Sulman M."/>
            <person name="Ellouze W."/>
            <person name="Ilyukhin E."/>
        </authorList>
    </citation>
    <scope>NUCLEOTIDE SEQUENCE [LARGE SCALE GENOMIC DNA]</scope>
    <source>
        <strain evidence="1 2">M97-236</strain>
    </source>
</reference>